<proteinExistence type="inferred from homology"/>
<evidence type="ECO:0000259" key="5">
    <source>
        <dbReference type="Pfam" id="PF13511"/>
    </source>
</evidence>
<dbReference type="GO" id="GO:0000270">
    <property type="term" value="P:peptidoglycan metabolic process"/>
    <property type="evidence" value="ECO:0007669"/>
    <property type="project" value="InterPro"/>
</dbReference>
<dbReference type="PANTHER" id="PTHR37423:SF2">
    <property type="entry name" value="MEMBRANE-BOUND LYTIC MUREIN TRANSGLYCOSYLASE C"/>
    <property type="match status" value="1"/>
</dbReference>
<sequence length="376" mass="42080">MNNADIMFMNDNGHDFHYLPGLSERPAVTLLAAAAFAVFMLNGPLYAAVYYYQDDTGKVHITDSPAHKGYRVIIPSVKEQMAISDGAPSAGKKSGRIKDPDGEIKASIKNTRFYDVDDSKFAPIISKHSTANNLPYNLVKAIIKAESDFNPSCTSRAGAMGLMQLMPKTAKIVGVNNAYDPDENVMGGTRYFRKMLDTFNDISLALAAYNAGPTTVIRNGRKIPAIKETQNYVKKVKFYFTMFERNGGAFSDCEKDNREAIALYRSGEIKKAVGEFKKVIRTSPQYAPAFYNLGYIYSQEGEYTRAIDMYKQAIKIDPYLKAAYYNLAITLERRGLLEMAMATWSAYISYETDADKIVEARKYIDELRDYISSNGI</sequence>
<dbReference type="Pfam" id="PF00515">
    <property type="entry name" value="TPR_1"/>
    <property type="match status" value="1"/>
</dbReference>
<feature type="domain" description="Transglycosylase SLT" evidence="4">
    <location>
        <begin position="125"/>
        <end position="222"/>
    </location>
</feature>
<dbReference type="Pfam" id="PF01464">
    <property type="entry name" value="SLT"/>
    <property type="match status" value="1"/>
</dbReference>
<evidence type="ECO:0000256" key="2">
    <source>
        <dbReference type="PROSITE-ProRule" id="PRU00339"/>
    </source>
</evidence>
<evidence type="ECO:0000259" key="4">
    <source>
        <dbReference type="Pfam" id="PF01464"/>
    </source>
</evidence>
<dbReference type="Gene3D" id="1.25.40.10">
    <property type="entry name" value="Tetratricopeptide repeat domain"/>
    <property type="match status" value="1"/>
</dbReference>
<evidence type="ECO:0000313" key="7">
    <source>
        <dbReference type="Proteomes" id="UP000178735"/>
    </source>
</evidence>
<name>A0A1F7WJE7_9BACT</name>
<comment type="caution">
    <text evidence="6">The sequence shown here is derived from an EMBL/GenBank/DDBJ whole genome shotgun (WGS) entry which is preliminary data.</text>
</comment>
<dbReference type="InterPro" id="IPR000189">
    <property type="entry name" value="Transglyc_AS"/>
</dbReference>
<keyword evidence="3" id="KW-1133">Transmembrane helix</keyword>
<dbReference type="SUPFAM" id="SSF53955">
    <property type="entry name" value="Lysozyme-like"/>
    <property type="match status" value="1"/>
</dbReference>
<comment type="similarity">
    <text evidence="1">Belongs to the transglycosylase Slt family.</text>
</comment>
<organism evidence="6 7">
    <name type="scientific">Candidatus Wallbacteria bacterium GWC2_49_35</name>
    <dbReference type="NCBI Taxonomy" id="1817813"/>
    <lineage>
        <taxon>Bacteria</taxon>
        <taxon>Candidatus Walliibacteriota</taxon>
    </lineage>
</organism>
<feature type="repeat" description="TPR" evidence="2">
    <location>
        <begin position="287"/>
        <end position="320"/>
    </location>
</feature>
<gene>
    <name evidence="6" type="ORF">A2008_11115</name>
</gene>
<evidence type="ECO:0000313" key="6">
    <source>
        <dbReference type="EMBL" id="OGM02964.1"/>
    </source>
</evidence>
<dbReference type="InterPro" id="IPR011990">
    <property type="entry name" value="TPR-like_helical_dom_sf"/>
</dbReference>
<dbReference type="Proteomes" id="UP000178735">
    <property type="component" value="Unassembled WGS sequence"/>
</dbReference>
<keyword evidence="3" id="KW-0812">Transmembrane</keyword>
<reference evidence="6 7" key="1">
    <citation type="journal article" date="2016" name="Nat. Commun.">
        <title>Thousands of microbial genomes shed light on interconnected biogeochemical processes in an aquifer system.</title>
        <authorList>
            <person name="Anantharaman K."/>
            <person name="Brown C.T."/>
            <person name="Hug L.A."/>
            <person name="Sharon I."/>
            <person name="Castelle C.J."/>
            <person name="Probst A.J."/>
            <person name="Thomas B.C."/>
            <person name="Singh A."/>
            <person name="Wilkins M.J."/>
            <person name="Karaoz U."/>
            <person name="Brodie E.L."/>
            <person name="Williams K.H."/>
            <person name="Hubbard S.S."/>
            <person name="Banfield J.F."/>
        </authorList>
    </citation>
    <scope>NUCLEOTIDE SEQUENCE [LARGE SCALE GENOMIC DNA]</scope>
</reference>
<dbReference type="PANTHER" id="PTHR37423">
    <property type="entry name" value="SOLUBLE LYTIC MUREIN TRANSGLYCOSYLASE-RELATED"/>
    <property type="match status" value="1"/>
</dbReference>
<dbReference type="AlphaFoldDB" id="A0A1F7WJE7"/>
<dbReference type="Pfam" id="PF13511">
    <property type="entry name" value="DUF4124"/>
    <property type="match status" value="1"/>
</dbReference>
<protein>
    <submittedName>
        <fullName evidence="6">Uncharacterized protein</fullName>
    </submittedName>
</protein>
<dbReference type="PROSITE" id="PS50293">
    <property type="entry name" value="TPR_REGION"/>
    <property type="match status" value="1"/>
</dbReference>
<dbReference type="GO" id="GO:0016020">
    <property type="term" value="C:membrane"/>
    <property type="evidence" value="ECO:0007669"/>
    <property type="project" value="InterPro"/>
</dbReference>
<dbReference type="InterPro" id="IPR019734">
    <property type="entry name" value="TPR_rpt"/>
</dbReference>
<dbReference type="GO" id="GO:0008933">
    <property type="term" value="F:peptidoglycan lytic transglycosylase activity"/>
    <property type="evidence" value="ECO:0007669"/>
    <property type="project" value="InterPro"/>
</dbReference>
<dbReference type="EMBL" id="MGFH01000193">
    <property type="protein sequence ID" value="OGM02964.1"/>
    <property type="molecule type" value="Genomic_DNA"/>
</dbReference>
<keyword evidence="2" id="KW-0802">TPR repeat</keyword>
<dbReference type="InterPro" id="IPR008258">
    <property type="entry name" value="Transglycosylase_SLT_dom_1"/>
</dbReference>
<dbReference type="SUPFAM" id="SSF48452">
    <property type="entry name" value="TPR-like"/>
    <property type="match status" value="1"/>
</dbReference>
<accession>A0A1F7WJE7</accession>
<dbReference type="PROSITE" id="PS50005">
    <property type="entry name" value="TPR"/>
    <property type="match status" value="1"/>
</dbReference>
<keyword evidence="3" id="KW-0472">Membrane</keyword>
<dbReference type="CDD" id="cd00254">
    <property type="entry name" value="LT-like"/>
    <property type="match status" value="1"/>
</dbReference>
<feature type="domain" description="DUF4124" evidence="5">
    <location>
        <begin position="40"/>
        <end position="74"/>
    </location>
</feature>
<dbReference type="STRING" id="1817813.A2008_11115"/>
<feature type="transmembrane region" description="Helical" evidence="3">
    <location>
        <begin position="27"/>
        <end position="52"/>
    </location>
</feature>
<dbReference type="PROSITE" id="PS00922">
    <property type="entry name" value="TRANSGLYCOSYLASE"/>
    <property type="match status" value="1"/>
</dbReference>
<evidence type="ECO:0000256" key="1">
    <source>
        <dbReference type="ARBA" id="ARBA00007734"/>
    </source>
</evidence>
<dbReference type="InterPro" id="IPR025392">
    <property type="entry name" value="DUF4124"/>
</dbReference>
<dbReference type="SMART" id="SM00028">
    <property type="entry name" value="TPR"/>
    <property type="match status" value="2"/>
</dbReference>
<evidence type="ECO:0000256" key="3">
    <source>
        <dbReference type="SAM" id="Phobius"/>
    </source>
</evidence>
<dbReference type="Gene3D" id="1.10.530.10">
    <property type="match status" value="1"/>
</dbReference>
<dbReference type="InterPro" id="IPR023346">
    <property type="entry name" value="Lysozyme-like_dom_sf"/>
</dbReference>